<keyword evidence="4" id="KW-1185">Reference proteome</keyword>
<dbReference type="EMBL" id="BOPH01000043">
    <property type="protein sequence ID" value="GIJ68597.1"/>
    <property type="molecule type" value="Genomic_DNA"/>
</dbReference>
<name>A0A8J3ZR00_9ACTN</name>
<sequence length="338" mass="37224">MRRVAGILLVTLGAFGITLGLLMPTVIYDRLAVAPLDPDSETVAQGTNMTVFYPGALASGGNPIRTDATVTARRIVSGKFDAPEVELNGDVALWRVGLVVEDERGTLINAIEQWVCVDRRTAEGLQDCEQQKIDDGTTEATNVDQSGLQYKFPFDTQRKDYDFFDVTLRKALPISYDGEESVNGLATYRFVQKIDPVKLESREVPGTLFGGEAANITVDRMYQNTRRIWVEPRTGQIVKGEEEQKQFLRGPNNREFVVLGGTLAWTPQTVQRQVDAARDASDQLVLLTRTGPIVLWTVGGLMVIGGLLLLLMRPGGSPASRHRGRRTRDPEPEPVPTG</sequence>
<keyword evidence="2" id="KW-1133">Transmembrane helix</keyword>
<evidence type="ECO:0000256" key="2">
    <source>
        <dbReference type="SAM" id="Phobius"/>
    </source>
</evidence>
<feature type="region of interest" description="Disordered" evidence="1">
    <location>
        <begin position="316"/>
        <end position="338"/>
    </location>
</feature>
<keyword evidence="2" id="KW-0472">Membrane</keyword>
<protein>
    <recommendedName>
        <fullName evidence="5">DUF3068 domain-containing protein</fullName>
    </recommendedName>
</protein>
<dbReference type="InterPro" id="IPR021424">
    <property type="entry name" value="PorA"/>
</dbReference>
<gene>
    <name evidence="3" type="ORF">Voc01_035140</name>
</gene>
<keyword evidence="2" id="KW-0812">Transmembrane</keyword>
<dbReference type="RefSeq" id="WP_203928534.1">
    <property type="nucleotide sequence ID" value="NZ_BOPH01000043.1"/>
</dbReference>
<evidence type="ECO:0000256" key="1">
    <source>
        <dbReference type="SAM" id="MobiDB-lite"/>
    </source>
</evidence>
<feature type="transmembrane region" description="Helical" evidence="2">
    <location>
        <begin position="293"/>
        <end position="312"/>
    </location>
</feature>
<reference evidence="3" key="1">
    <citation type="submission" date="2021-01" db="EMBL/GenBank/DDBJ databases">
        <title>Whole genome shotgun sequence of Virgisporangium ochraceum NBRC 16418.</title>
        <authorList>
            <person name="Komaki H."/>
            <person name="Tamura T."/>
        </authorList>
    </citation>
    <scope>NUCLEOTIDE SEQUENCE</scope>
    <source>
        <strain evidence="3">NBRC 16418</strain>
    </source>
</reference>
<proteinExistence type="predicted"/>
<dbReference type="AlphaFoldDB" id="A0A8J3ZR00"/>
<evidence type="ECO:0008006" key="5">
    <source>
        <dbReference type="Google" id="ProtNLM"/>
    </source>
</evidence>
<dbReference type="Proteomes" id="UP000635606">
    <property type="component" value="Unassembled WGS sequence"/>
</dbReference>
<evidence type="ECO:0000313" key="3">
    <source>
        <dbReference type="EMBL" id="GIJ68597.1"/>
    </source>
</evidence>
<accession>A0A8J3ZR00</accession>
<evidence type="ECO:0000313" key="4">
    <source>
        <dbReference type="Proteomes" id="UP000635606"/>
    </source>
</evidence>
<dbReference type="Pfam" id="PF11271">
    <property type="entry name" value="PorA"/>
    <property type="match status" value="1"/>
</dbReference>
<organism evidence="3 4">
    <name type="scientific">Virgisporangium ochraceum</name>
    <dbReference type="NCBI Taxonomy" id="65505"/>
    <lineage>
        <taxon>Bacteria</taxon>
        <taxon>Bacillati</taxon>
        <taxon>Actinomycetota</taxon>
        <taxon>Actinomycetes</taxon>
        <taxon>Micromonosporales</taxon>
        <taxon>Micromonosporaceae</taxon>
        <taxon>Virgisporangium</taxon>
    </lineage>
</organism>
<comment type="caution">
    <text evidence="3">The sequence shown here is derived from an EMBL/GenBank/DDBJ whole genome shotgun (WGS) entry which is preliminary data.</text>
</comment>